<organism evidence="2 3">
    <name type="scientific">Heterodera trifolii</name>
    <dbReference type="NCBI Taxonomy" id="157864"/>
    <lineage>
        <taxon>Eukaryota</taxon>
        <taxon>Metazoa</taxon>
        <taxon>Ecdysozoa</taxon>
        <taxon>Nematoda</taxon>
        <taxon>Chromadorea</taxon>
        <taxon>Rhabditida</taxon>
        <taxon>Tylenchina</taxon>
        <taxon>Tylenchomorpha</taxon>
        <taxon>Tylenchoidea</taxon>
        <taxon>Heteroderidae</taxon>
        <taxon>Heteroderinae</taxon>
        <taxon>Heterodera</taxon>
    </lineage>
</organism>
<keyword evidence="3" id="KW-1185">Reference proteome</keyword>
<protein>
    <submittedName>
        <fullName evidence="2">Uncharacterized protein</fullName>
    </submittedName>
</protein>
<sequence length="219" mass="24152">MREETVLMEGKNNGAQREGEEKEREDDEHFASDGKKKEFGRGKRNKAEREYALKEAETYRESACVYGSVSDGCLPWENMKGQWWEWERVGEGRIPCCPLPLPSSPRPSSSIFRFVAVDAPPTQTFRPGDGRPPIRNVTGSAQSVPSPPPPLPLPPPPPPLLPPPSAFALLIVRYTHTQTAHRPIALNLQSYTAALHPSNGSGGQLLLQGLSRKRPLGRG</sequence>
<comment type="caution">
    <text evidence="2">The sequence shown here is derived from an EMBL/GenBank/DDBJ whole genome shotgun (WGS) entry which is preliminary data.</text>
</comment>
<feature type="region of interest" description="Disordered" evidence="1">
    <location>
        <begin position="198"/>
        <end position="219"/>
    </location>
</feature>
<feature type="compositionally biased region" description="Pro residues" evidence="1">
    <location>
        <begin position="145"/>
        <end position="159"/>
    </location>
</feature>
<gene>
    <name evidence="2" type="ORF">niasHT_027583</name>
</gene>
<reference evidence="2 3" key="1">
    <citation type="submission" date="2024-10" db="EMBL/GenBank/DDBJ databases">
        <authorList>
            <person name="Kim D."/>
        </authorList>
    </citation>
    <scope>NUCLEOTIDE SEQUENCE [LARGE SCALE GENOMIC DNA]</scope>
    <source>
        <strain evidence="2">BH-2024</strain>
    </source>
</reference>
<accession>A0ABD2K5E0</accession>
<evidence type="ECO:0000313" key="2">
    <source>
        <dbReference type="EMBL" id="KAL3098038.1"/>
    </source>
</evidence>
<dbReference type="AlphaFoldDB" id="A0ABD2K5E0"/>
<dbReference type="EMBL" id="JBICBT010000830">
    <property type="protein sequence ID" value="KAL3098038.1"/>
    <property type="molecule type" value="Genomic_DNA"/>
</dbReference>
<evidence type="ECO:0000313" key="3">
    <source>
        <dbReference type="Proteomes" id="UP001620626"/>
    </source>
</evidence>
<feature type="compositionally biased region" description="Basic and acidic residues" evidence="1">
    <location>
        <begin position="17"/>
        <end position="47"/>
    </location>
</feature>
<dbReference type="Proteomes" id="UP001620626">
    <property type="component" value="Unassembled WGS sequence"/>
</dbReference>
<feature type="region of interest" description="Disordered" evidence="1">
    <location>
        <begin position="121"/>
        <end position="159"/>
    </location>
</feature>
<evidence type="ECO:0000256" key="1">
    <source>
        <dbReference type="SAM" id="MobiDB-lite"/>
    </source>
</evidence>
<name>A0ABD2K5E0_9BILA</name>
<proteinExistence type="predicted"/>
<feature type="region of interest" description="Disordered" evidence="1">
    <location>
        <begin position="1"/>
        <end position="47"/>
    </location>
</feature>